<keyword evidence="8" id="KW-1185">Reference proteome</keyword>
<reference evidence="7 8" key="1">
    <citation type="submission" date="2021-03" db="EMBL/GenBank/DDBJ databases">
        <authorList>
            <person name="King G.J."/>
            <person name="Bancroft I."/>
            <person name="Baten A."/>
            <person name="Bloomfield J."/>
            <person name="Borpatragohain P."/>
            <person name="He Z."/>
            <person name="Irish N."/>
            <person name="Irwin J."/>
            <person name="Liu K."/>
            <person name="Mauleon R.P."/>
            <person name="Moore J."/>
            <person name="Morris R."/>
            <person name="Ostergaard L."/>
            <person name="Wang B."/>
            <person name="Wells R."/>
        </authorList>
    </citation>
    <scope>NUCLEOTIDE SEQUENCE [LARGE SCALE GENOMIC DNA]</scope>
    <source>
        <strain evidence="7">R-o-18</strain>
        <tissue evidence="7">Leaf</tissue>
    </source>
</reference>
<dbReference type="PANTHER" id="PTHR12228:SF0">
    <property type="entry name" value="TATA-BOX BINDING PROTEIN ASSOCIATED FACTOR 7"/>
    <property type="match status" value="1"/>
</dbReference>
<evidence type="ECO:0000256" key="3">
    <source>
        <dbReference type="ARBA" id="ARBA00023015"/>
    </source>
</evidence>
<evidence type="ECO:0000256" key="4">
    <source>
        <dbReference type="ARBA" id="ARBA00023163"/>
    </source>
</evidence>
<dbReference type="PANTHER" id="PTHR12228">
    <property type="entry name" value="TRANSCRIPTION INITIATION FACTOR TFIID 55 KD SUBUNIT-RELATED"/>
    <property type="match status" value="1"/>
</dbReference>
<evidence type="ECO:0000256" key="5">
    <source>
        <dbReference type="ARBA" id="ARBA00023242"/>
    </source>
</evidence>
<keyword evidence="5" id="KW-0539">Nucleus</keyword>
<evidence type="ECO:0000259" key="6">
    <source>
        <dbReference type="SMART" id="SM01370"/>
    </source>
</evidence>
<evidence type="ECO:0000313" key="8">
    <source>
        <dbReference type="Proteomes" id="UP000823674"/>
    </source>
</evidence>
<evidence type="ECO:0000256" key="1">
    <source>
        <dbReference type="ARBA" id="ARBA00004123"/>
    </source>
</evidence>
<dbReference type="InterPro" id="IPR006751">
    <property type="entry name" value="TAFII55_prot_cons_reg"/>
</dbReference>
<dbReference type="SMART" id="SM01370">
    <property type="entry name" value="TAFII55_N"/>
    <property type="match status" value="1"/>
</dbReference>
<protein>
    <recommendedName>
        <fullName evidence="6">TAFII55 protein conserved region domain-containing protein</fullName>
    </recommendedName>
</protein>
<name>A0ABQ7LMI4_BRACM</name>
<gene>
    <name evidence="7" type="primary">A08g500250.1_BraROA</name>
    <name evidence="7" type="ORF">IGI04_029285</name>
</gene>
<comment type="similarity">
    <text evidence="2">Belongs to the TAF7 family.</text>
</comment>
<dbReference type="InterPro" id="IPR037817">
    <property type="entry name" value="TAF7"/>
</dbReference>
<dbReference type="Proteomes" id="UP000823674">
    <property type="component" value="Chromosome A08"/>
</dbReference>
<keyword evidence="4" id="KW-0804">Transcription</keyword>
<comment type="caution">
    <text evidence="7">The sequence shown here is derived from an EMBL/GenBank/DDBJ whole genome shotgun (WGS) entry which is preliminary data.</text>
</comment>
<accession>A0ABQ7LMI4</accession>
<feature type="domain" description="TAFII55 protein conserved region" evidence="6">
    <location>
        <begin position="1"/>
        <end position="126"/>
    </location>
</feature>
<evidence type="ECO:0000256" key="2">
    <source>
        <dbReference type="ARBA" id="ARBA00009368"/>
    </source>
</evidence>
<keyword evidence="3" id="KW-0805">Transcription regulation</keyword>
<organism evidence="7 8">
    <name type="scientific">Brassica rapa subsp. trilocularis</name>
    <dbReference type="NCBI Taxonomy" id="1813537"/>
    <lineage>
        <taxon>Eukaryota</taxon>
        <taxon>Viridiplantae</taxon>
        <taxon>Streptophyta</taxon>
        <taxon>Embryophyta</taxon>
        <taxon>Tracheophyta</taxon>
        <taxon>Spermatophyta</taxon>
        <taxon>Magnoliopsida</taxon>
        <taxon>eudicotyledons</taxon>
        <taxon>Gunneridae</taxon>
        <taxon>Pentapetalae</taxon>
        <taxon>rosids</taxon>
        <taxon>malvids</taxon>
        <taxon>Brassicales</taxon>
        <taxon>Brassicaceae</taxon>
        <taxon>Brassiceae</taxon>
        <taxon>Brassica</taxon>
    </lineage>
</organism>
<proteinExistence type="inferred from homology"/>
<sequence>MEEEFILRVLPSEETSTSDEIPLDLCFSVDRRSGTFVIGNEEFPASLLDHPAVVESFKTYDDSALLKKLLILAREPGDPAPNTVEYTLWRPSFLFSSKPKPGTFTVWWRPWLPCTSKHKFQYVGVNIQICI</sequence>
<dbReference type="Pfam" id="PF04658">
    <property type="entry name" value="TAFII55_N"/>
    <property type="match status" value="1"/>
</dbReference>
<evidence type="ECO:0000313" key="7">
    <source>
        <dbReference type="EMBL" id="KAG5387744.1"/>
    </source>
</evidence>
<dbReference type="EMBL" id="JADBGQ010000007">
    <property type="protein sequence ID" value="KAG5387744.1"/>
    <property type="molecule type" value="Genomic_DNA"/>
</dbReference>
<comment type="subcellular location">
    <subcellularLocation>
        <location evidence="1">Nucleus</location>
    </subcellularLocation>
</comment>